<keyword evidence="1" id="KW-0597">Phosphoprotein</keyword>
<feature type="modified residue" description="4-aspartylphosphate" evidence="1">
    <location>
        <position position="53"/>
    </location>
</feature>
<dbReference type="PANTHER" id="PTHR45228:SF8">
    <property type="entry name" value="TWO-COMPONENT RESPONSE REGULATOR-RELATED"/>
    <property type="match status" value="1"/>
</dbReference>
<dbReference type="GO" id="GO:0000160">
    <property type="term" value="P:phosphorelay signal transduction system"/>
    <property type="evidence" value="ECO:0007669"/>
    <property type="project" value="InterPro"/>
</dbReference>
<accession>A0A2S8GM35</accession>
<evidence type="ECO:0000259" key="2">
    <source>
        <dbReference type="PROSITE" id="PS50110"/>
    </source>
</evidence>
<name>A0A2S8GM35_9BACT</name>
<dbReference type="Pfam" id="PF00072">
    <property type="entry name" value="Response_reg"/>
    <property type="match status" value="1"/>
</dbReference>
<reference evidence="3 4" key="1">
    <citation type="submission" date="2018-02" db="EMBL/GenBank/DDBJ databases">
        <title>Comparative genomes isolates from brazilian mangrove.</title>
        <authorList>
            <person name="Araujo J.E."/>
            <person name="Taketani R.G."/>
            <person name="Silva M.C.P."/>
            <person name="Loureco M.V."/>
            <person name="Andreote F.D."/>
        </authorList>
    </citation>
    <scope>NUCLEOTIDE SEQUENCE [LARGE SCALE GENOMIC DNA]</scope>
    <source>
        <strain evidence="3 4">Nap-Phe MGV</strain>
    </source>
</reference>
<dbReference type="InterPro" id="IPR011006">
    <property type="entry name" value="CheY-like_superfamily"/>
</dbReference>
<dbReference type="AlphaFoldDB" id="A0A2S8GM35"/>
<dbReference type="InterPro" id="IPR001789">
    <property type="entry name" value="Sig_transdc_resp-reg_receiver"/>
</dbReference>
<dbReference type="CDD" id="cd17569">
    <property type="entry name" value="REC_HupR-like"/>
    <property type="match status" value="1"/>
</dbReference>
<dbReference type="PANTHER" id="PTHR45228">
    <property type="entry name" value="CYCLIC DI-GMP PHOSPHODIESTERASE TM_0186-RELATED"/>
    <property type="match status" value="1"/>
</dbReference>
<dbReference type="RefSeq" id="WP_105335997.1">
    <property type="nucleotide sequence ID" value="NZ_PUHZ01000014.1"/>
</dbReference>
<dbReference type="Gene3D" id="1.10.3210.10">
    <property type="entry name" value="Hypothetical protein af1432"/>
    <property type="match status" value="1"/>
</dbReference>
<dbReference type="SUPFAM" id="SSF52172">
    <property type="entry name" value="CheY-like"/>
    <property type="match status" value="1"/>
</dbReference>
<organism evidence="3 4">
    <name type="scientific">Blastopirellula marina</name>
    <dbReference type="NCBI Taxonomy" id="124"/>
    <lineage>
        <taxon>Bacteria</taxon>
        <taxon>Pseudomonadati</taxon>
        <taxon>Planctomycetota</taxon>
        <taxon>Planctomycetia</taxon>
        <taxon>Pirellulales</taxon>
        <taxon>Pirellulaceae</taxon>
        <taxon>Blastopirellula</taxon>
    </lineage>
</organism>
<proteinExistence type="predicted"/>
<dbReference type="InterPro" id="IPR052020">
    <property type="entry name" value="Cyclic_di-GMP/3'3'-cGAMP_PDE"/>
</dbReference>
<comment type="caution">
    <text evidence="3">The sequence shown here is derived from an EMBL/GenBank/DDBJ whole genome shotgun (WGS) entry which is preliminary data.</text>
</comment>
<dbReference type="PROSITE" id="PS50110">
    <property type="entry name" value="RESPONSE_REGULATORY"/>
    <property type="match status" value="1"/>
</dbReference>
<protein>
    <submittedName>
        <fullName evidence="3">Two-component system response regulator</fullName>
    </submittedName>
</protein>
<evidence type="ECO:0000256" key="1">
    <source>
        <dbReference type="PROSITE-ProRule" id="PRU00169"/>
    </source>
</evidence>
<feature type="domain" description="Response regulatory" evidence="2">
    <location>
        <begin position="4"/>
        <end position="119"/>
    </location>
</feature>
<dbReference type="EMBL" id="PUHZ01000014">
    <property type="protein sequence ID" value="PQO45506.1"/>
    <property type="molecule type" value="Genomic_DNA"/>
</dbReference>
<gene>
    <name evidence="3" type="ORF">C5Y93_13745</name>
</gene>
<dbReference type="Pfam" id="PF13487">
    <property type="entry name" value="HD_5"/>
    <property type="match status" value="1"/>
</dbReference>
<sequence length="383" mass="42371">MCKRILLVDDEPNILNGYKRHLRKLFDVEVADGGAKAIQRIEADEAYAVVVSDMQMPEVSGVQVLAHAAKVHPDTVRIMLTGNADQNTAVCAVNEGRIFRFLNKPCEPEALAQALDAGTQQYQVLRAERNLLSKTLGGSVSLMSEVLSMVNPIAFGSSSRVRNMTRQICAKLGIANAWEVEIAAMLSKIGCVSVPIKTLEKWYSGDPLSSDEKEMIEAYPKIGASLVRKIPRLQGVAQLIELQCCRADQSICKPDVPLEEVPIGAQVLKLLADYDALLWTNSKPKAIELITSQRKSWYNLKVLEALLELLKETEVIKSLKISELKFGMIFEEDVKTSDGSILVTQGQEVNESIIRRLQNFDRTQGVLQPIAVQDVNAPIEKTE</sequence>
<dbReference type="OrthoDB" id="9802066at2"/>
<evidence type="ECO:0000313" key="3">
    <source>
        <dbReference type="EMBL" id="PQO45506.1"/>
    </source>
</evidence>
<evidence type="ECO:0000313" key="4">
    <source>
        <dbReference type="Proteomes" id="UP000237819"/>
    </source>
</evidence>
<dbReference type="SMART" id="SM00448">
    <property type="entry name" value="REC"/>
    <property type="match status" value="1"/>
</dbReference>
<dbReference type="Proteomes" id="UP000237819">
    <property type="component" value="Unassembled WGS sequence"/>
</dbReference>
<dbReference type="Gene3D" id="3.40.50.2300">
    <property type="match status" value="1"/>
</dbReference>